<organism evidence="2 3">
    <name type="scientific">Pichia californica</name>
    <dbReference type="NCBI Taxonomy" id="460514"/>
    <lineage>
        <taxon>Eukaryota</taxon>
        <taxon>Fungi</taxon>
        <taxon>Dikarya</taxon>
        <taxon>Ascomycota</taxon>
        <taxon>Saccharomycotina</taxon>
        <taxon>Pichiomycetes</taxon>
        <taxon>Pichiales</taxon>
        <taxon>Pichiaceae</taxon>
        <taxon>Pichia</taxon>
    </lineage>
</organism>
<evidence type="ECO:0000313" key="2">
    <source>
        <dbReference type="EMBL" id="KAG0687884.1"/>
    </source>
</evidence>
<gene>
    <name evidence="2" type="ORF">C6P40_001740</name>
</gene>
<dbReference type="PANTHER" id="PTHR21373:SF0">
    <property type="entry name" value="N-ALPHA-ACETYLTRANSFERASE 35, NATC AUXILIARY SUBUNIT"/>
    <property type="match status" value="1"/>
</dbReference>
<protein>
    <recommendedName>
        <fullName evidence="1">NAA35-like N-terminal domain-containing protein</fullName>
    </recommendedName>
</protein>
<dbReference type="InterPro" id="IPR057983">
    <property type="entry name" value="NAA35-like_N"/>
</dbReference>
<dbReference type="Proteomes" id="UP000697127">
    <property type="component" value="Unassembled WGS sequence"/>
</dbReference>
<dbReference type="Pfam" id="PF04112">
    <property type="entry name" value="Mak10"/>
    <property type="match status" value="1"/>
</dbReference>
<keyword evidence="3" id="KW-1185">Reference proteome</keyword>
<dbReference type="EMBL" id="PUHW01000204">
    <property type="protein sequence ID" value="KAG0687884.1"/>
    <property type="molecule type" value="Genomic_DNA"/>
</dbReference>
<feature type="domain" description="NAA35-like N-terminal" evidence="1">
    <location>
        <begin position="36"/>
        <end position="187"/>
    </location>
</feature>
<dbReference type="InterPro" id="IPR007244">
    <property type="entry name" value="Naa35_N"/>
</dbReference>
<comment type="caution">
    <text evidence="2">The sequence shown here is derived from an EMBL/GenBank/DDBJ whole genome shotgun (WGS) entry which is preliminary data.</text>
</comment>
<dbReference type="GO" id="GO:0031417">
    <property type="term" value="C:NatC complex"/>
    <property type="evidence" value="ECO:0007669"/>
    <property type="project" value="InterPro"/>
</dbReference>
<proteinExistence type="predicted"/>
<dbReference type="AlphaFoldDB" id="A0A9P6WJC6"/>
<name>A0A9P6WJC6_9ASCO</name>
<accession>A0A9P6WJC6</accession>
<evidence type="ECO:0000313" key="3">
    <source>
        <dbReference type="Proteomes" id="UP000697127"/>
    </source>
</evidence>
<dbReference type="PANTHER" id="PTHR21373">
    <property type="entry name" value="GLUCOSE REPRESSIBLE PROTEIN MAK10"/>
    <property type="match status" value="1"/>
</dbReference>
<evidence type="ECO:0000259" key="1">
    <source>
        <dbReference type="Pfam" id="PF04112"/>
    </source>
</evidence>
<reference evidence="2" key="1">
    <citation type="submission" date="2020-11" db="EMBL/GenBank/DDBJ databases">
        <title>Kefir isolates.</title>
        <authorList>
            <person name="Marcisauskas S."/>
            <person name="Kim Y."/>
            <person name="Blasche S."/>
        </authorList>
    </citation>
    <scope>NUCLEOTIDE SEQUENCE</scope>
    <source>
        <strain evidence="2">Olga-1</strain>
    </source>
</reference>
<sequence length="755" mass="89752">MTSLIPSLESFKISNDNQVDITDEFFNITSKVKYSTIIKSNNFTLLHGTHALEILNPKLDTFLLNNLKFDINIELNLKQSTSIISNQLKSLTCWLGQNIGLPNSLLSCEYISQILENYSKFGNLNNFKNLLLKNDWRSIVIKFSILIISITKFILELSIKSQIYEDEDLNTTTMNLDWFFLLNNNDIFKITMISNKTWLNLKNSLNNNDDEEIKYFNFIKDSFQILQTLLSLDSILQWKIPLFKLNENNSIDFLNKYNNKLLQLEKIIEILNKIDLLNLDLIKPPIGCFNLNSQIKFDNQSPPKELKIIESNWNDCILNLTQLFNDLIDILKIFKSKNIIEFIEWLKYLENKRNNSDLNEINGLHIVSRILFFSMINQNNNNNNNNSDLNSNFVFNINNLTFKDLFWNYIKEFALNNSKIDKEIQNNKNTEIFQQIDYYLDAVSLFWKESLFLPTLNPSRQRQFKCKELKYWNMRQIETGSLEDYFSNLNFYKSNEKFYPLTFIIIYFKLKSIQQIILKSIELNLFKDVREYLSVYYQLTLISFQLNQQIDNLILMINSINKKSLNYLNFLKNENNLIYQLSLFKSKIFEILSYFKFNELPKNLIKNSFITEELLFNLQWKQLNGINDPKMLEFKYLKIRLKEIILEIENNFKSFDKLNSQEMNDSINDFNQSLNNCNLIMNNQLNWFDELKNIKLLEFELLQNELHKSKNDINKLIDLIKLNKSPEFIKENYNLKIVQLGRHIYFPGVKLIKKE</sequence>